<accession>A0ABY5KKK9</accession>
<evidence type="ECO:0000259" key="3">
    <source>
        <dbReference type="Pfam" id="PF14258"/>
    </source>
</evidence>
<sequence length="396" mass="41270">MSASVHVDEVLGDGSTGRSRAAGRWRRSRPWLVVLGVVLLGGLVLTLPAPPTSSTPGAPDNPGGTGARAVARVLERQGVTVEHVTTTAAALEAATGDGTVLVVGDQWLTPEQVDVLLELDDDLVLVDAGWALSTLAPDVVAAGTGSTRSLREAACDDPDARAAGTITAAGGYVDLAGGATTCFPTDDGARGGAYVTFEQDGRRVTALSDLHPLTNAAVDDDGNAALALRVLGRHDHLVWYVPSFDDLGPVDAGGSGTSLTDLVPWVRPLTGWLVLVLVVTIVWRARRLGPVVAEPLPVVVRSAEATRGRGRLYRRARAHGHAAAALRAGTAARVAHRLGLPRSADAPSLVDALARATGRRPRDVETLIYGPPPTDDAGLLRLADDLHHLESEVHRP</sequence>
<dbReference type="Pfam" id="PF14258">
    <property type="entry name" value="DUF4350"/>
    <property type="match status" value="1"/>
</dbReference>
<feature type="domain" description="DUF4350" evidence="3">
    <location>
        <begin position="59"/>
        <end position="231"/>
    </location>
</feature>
<dbReference type="InterPro" id="IPR025646">
    <property type="entry name" value="DUF4350"/>
</dbReference>
<name>A0ABY5KKK9_9CELL</name>
<evidence type="ECO:0000256" key="2">
    <source>
        <dbReference type="SAM" id="Phobius"/>
    </source>
</evidence>
<dbReference type="RefSeq" id="WP_227575787.1">
    <property type="nucleotide sequence ID" value="NZ_CP101987.1"/>
</dbReference>
<evidence type="ECO:0000313" key="5">
    <source>
        <dbReference type="Proteomes" id="UP001316384"/>
    </source>
</evidence>
<keyword evidence="2" id="KW-1133">Transmembrane helix</keyword>
<feature type="transmembrane region" description="Helical" evidence="2">
    <location>
        <begin position="30"/>
        <end position="49"/>
    </location>
</feature>
<keyword evidence="2" id="KW-0812">Transmembrane</keyword>
<reference evidence="4 5" key="1">
    <citation type="submission" date="2022-07" db="EMBL/GenBank/DDBJ databases">
        <title>Novel species in genus cellulomonas.</title>
        <authorList>
            <person name="Ye L."/>
        </authorList>
    </citation>
    <scope>NUCLEOTIDE SEQUENCE [LARGE SCALE GENOMIC DNA]</scope>
    <source>
        <strain evidence="5">zg-B89</strain>
    </source>
</reference>
<evidence type="ECO:0000256" key="1">
    <source>
        <dbReference type="SAM" id="MobiDB-lite"/>
    </source>
</evidence>
<dbReference type="Proteomes" id="UP001316384">
    <property type="component" value="Chromosome"/>
</dbReference>
<protein>
    <submittedName>
        <fullName evidence="4">DUF4350 domain-containing protein</fullName>
    </submittedName>
</protein>
<keyword evidence="2" id="KW-0472">Membrane</keyword>
<keyword evidence="5" id="KW-1185">Reference proteome</keyword>
<organism evidence="4 5">
    <name type="scientific">Cellulomonas xiejunii</name>
    <dbReference type="NCBI Taxonomy" id="2968083"/>
    <lineage>
        <taxon>Bacteria</taxon>
        <taxon>Bacillati</taxon>
        <taxon>Actinomycetota</taxon>
        <taxon>Actinomycetes</taxon>
        <taxon>Micrococcales</taxon>
        <taxon>Cellulomonadaceae</taxon>
        <taxon>Cellulomonas</taxon>
    </lineage>
</organism>
<evidence type="ECO:0000313" key="4">
    <source>
        <dbReference type="EMBL" id="UUI70483.1"/>
    </source>
</evidence>
<proteinExistence type="predicted"/>
<feature type="region of interest" description="Disordered" evidence="1">
    <location>
        <begin position="1"/>
        <end position="22"/>
    </location>
</feature>
<gene>
    <name evidence="4" type="ORF">NP048_11775</name>
</gene>
<dbReference type="EMBL" id="CP101987">
    <property type="protein sequence ID" value="UUI70483.1"/>
    <property type="molecule type" value="Genomic_DNA"/>
</dbReference>